<proteinExistence type="predicted"/>
<evidence type="ECO:0000313" key="1">
    <source>
        <dbReference type="EMBL" id="QHU22283.1"/>
    </source>
</evidence>
<name>A0A6C0KYE8_9ZZZZ</name>
<reference evidence="1" key="1">
    <citation type="journal article" date="2020" name="Nature">
        <title>Giant virus diversity and host interactions through global metagenomics.</title>
        <authorList>
            <person name="Schulz F."/>
            <person name="Roux S."/>
            <person name="Paez-Espino D."/>
            <person name="Jungbluth S."/>
            <person name="Walsh D.A."/>
            <person name="Denef V.J."/>
            <person name="McMahon K.D."/>
            <person name="Konstantinidis K.T."/>
            <person name="Eloe-Fadrosh E.A."/>
            <person name="Kyrpides N.C."/>
            <person name="Woyke T."/>
        </authorList>
    </citation>
    <scope>NUCLEOTIDE SEQUENCE</scope>
    <source>
        <strain evidence="1">GVMAG-S-ERX555907-102</strain>
    </source>
</reference>
<dbReference type="EMBL" id="MN741005">
    <property type="protein sequence ID" value="QHU22283.1"/>
    <property type="molecule type" value="Genomic_DNA"/>
</dbReference>
<organism evidence="1">
    <name type="scientific">viral metagenome</name>
    <dbReference type="NCBI Taxonomy" id="1070528"/>
    <lineage>
        <taxon>unclassified sequences</taxon>
        <taxon>metagenomes</taxon>
        <taxon>organismal metagenomes</taxon>
    </lineage>
</organism>
<accession>A0A6C0KYE8</accession>
<dbReference type="AlphaFoldDB" id="A0A6C0KYE8"/>
<sequence length="276" mass="32471">MRLKLFNLSFLFHSIKNPKPSLTMKCNLHRDSFVGAWVLYEMGKKDVIHLQPHGSVYKTIDVNPTSYSEYVGVWEPTEEENEFYFYINDKNYYGKIINNTLEVRGTVCEGKKSPCYITNFTMTPLFEQFHNITFTNITDNFVYLNQDNVTGTWLMENTYTSQIYIIELFDNNTWSSLYSNKDILRGKWNLYNETINTNIVSKMKGKNIWISIVPQRFYCYSTHDIMFLGKITQLGTKDDSCRVPISSKINGSVAYCFGMDPEMSENFYMKRWFLKN</sequence>
<protein>
    <submittedName>
        <fullName evidence="1">Uncharacterized protein</fullName>
    </submittedName>
</protein>